<sequence>MASISSNMKLLAFLVALIVIILPSYDLRMQVAAQADRGPVISFRCITTEDCKSPNKCLCPPCTCINNTCHCNVNAPSLSGEKSGRWKY</sequence>
<reference evidence="2" key="1">
    <citation type="submission" date="2016-02" db="EMBL/GenBank/DDBJ databases">
        <title>WGS assembly of Manihot esculenta.</title>
        <authorList>
            <person name="Bredeson J.V."/>
            <person name="Prochnik S.E."/>
            <person name="Lyons J.B."/>
            <person name="Schmutz J."/>
            <person name="Grimwood J."/>
            <person name="Vrebalov J."/>
            <person name="Bart R.S."/>
            <person name="Amuge T."/>
            <person name="Ferguson M.E."/>
            <person name="Green R."/>
            <person name="Putnam N."/>
            <person name="Stites J."/>
            <person name="Rounsley S."/>
            <person name="Rokhsar D.S."/>
        </authorList>
    </citation>
    <scope>NUCLEOTIDE SEQUENCE [LARGE SCALE GENOMIC DNA]</scope>
    <source>
        <tissue evidence="2">Leaf</tissue>
    </source>
</reference>
<accession>A0A2C9UK83</accession>
<evidence type="ECO:0000313" key="2">
    <source>
        <dbReference type="EMBL" id="OAY31203.1"/>
    </source>
</evidence>
<keyword evidence="1" id="KW-0732">Signal</keyword>
<dbReference type="EMBL" id="CM004400">
    <property type="protein sequence ID" value="OAY31203.1"/>
    <property type="molecule type" value="Genomic_DNA"/>
</dbReference>
<name>A0A2C9UK83_MANES</name>
<proteinExistence type="predicted"/>
<feature type="signal peptide" evidence="1">
    <location>
        <begin position="1"/>
        <end position="26"/>
    </location>
</feature>
<feature type="chain" id="PRO_5012994021" evidence="1">
    <location>
        <begin position="27"/>
        <end position="88"/>
    </location>
</feature>
<dbReference type="AlphaFoldDB" id="A0A2C9UK83"/>
<protein>
    <submittedName>
        <fullName evidence="2">Uncharacterized protein</fullName>
    </submittedName>
</protein>
<evidence type="ECO:0000256" key="1">
    <source>
        <dbReference type="SAM" id="SignalP"/>
    </source>
</evidence>
<organism evidence="2">
    <name type="scientific">Manihot esculenta</name>
    <name type="common">Cassava</name>
    <name type="synonym">Jatropha manihot</name>
    <dbReference type="NCBI Taxonomy" id="3983"/>
    <lineage>
        <taxon>Eukaryota</taxon>
        <taxon>Viridiplantae</taxon>
        <taxon>Streptophyta</taxon>
        <taxon>Embryophyta</taxon>
        <taxon>Tracheophyta</taxon>
        <taxon>Spermatophyta</taxon>
        <taxon>Magnoliopsida</taxon>
        <taxon>eudicotyledons</taxon>
        <taxon>Gunneridae</taxon>
        <taxon>Pentapetalae</taxon>
        <taxon>rosids</taxon>
        <taxon>fabids</taxon>
        <taxon>Malpighiales</taxon>
        <taxon>Euphorbiaceae</taxon>
        <taxon>Crotonoideae</taxon>
        <taxon>Manihoteae</taxon>
        <taxon>Manihot</taxon>
    </lineage>
</organism>
<gene>
    <name evidence="2" type="ORF">MANES_14G092400</name>
</gene>